<feature type="region of interest" description="Disordered" evidence="1">
    <location>
        <begin position="24"/>
        <end position="49"/>
    </location>
</feature>
<dbReference type="Pfam" id="PF13663">
    <property type="entry name" value="DUF4148"/>
    <property type="match status" value="1"/>
</dbReference>
<gene>
    <name evidence="3" type="ORF">H3H36_18000</name>
</gene>
<evidence type="ECO:0000313" key="4">
    <source>
        <dbReference type="Proteomes" id="UP000566711"/>
    </source>
</evidence>
<dbReference type="EMBL" id="JACEZS010000016">
    <property type="protein sequence ID" value="MBA5607253.1"/>
    <property type="molecule type" value="Genomic_DNA"/>
</dbReference>
<dbReference type="AlphaFoldDB" id="A0A7W2EJV5"/>
<dbReference type="Proteomes" id="UP000566711">
    <property type="component" value="Unassembled WGS sequence"/>
</dbReference>
<protein>
    <submittedName>
        <fullName evidence="3">DUF4148 domain-containing protein</fullName>
    </submittedName>
</protein>
<evidence type="ECO:0000256" key="1">
    <source>
        <dbReference type="SAM" id="MobiDB-lite"/>
    </source>
</evidence>
<evidence type="ECO:0000313" key="3">
    <source>
        <dbReference type="EMBL" id="MBA5607253.1"/>
    </source>
</evidence>
<proteinExistence type="predicted"/>
<feature type="signal peptide" evidence="2">
    <location>
        <begin position="1"/>
        <end position="21"/>
    </location>
</feature>
<accession>A0A7W2EJV5</accession>
<sequence length="86" mass="8960">MKTTALIATLIITAASATAFAADAPDTTRGEAADSASTTAQSQPAAGLTREQVRAALFEARSKGEVPETEADMDVAQTRKHQAQNR</sequence>
<dbReference type="InterPro" id="IPR025421">
    <property type="entry name" value="DUF4148"/>
</dbReference>
<comment type="caution">
    <text evidence="3">The sequence shown here is derived from an EMBL/GenBank/DDBJ whole genome shotgun (WGS) entry which is preliminary data.</text>
</comment>
<organism evidence="3 4">
    <name type="scientific">Rugamonas fusca</name>
    <dbReference type="NCBI Taxonomy" id="2758568"/>
    <lineage>
        <taxon>Bacteria</taxon>
        <taxon>Pseudomonadati</taxon>
        <taxon>Pseudomonadota</taxon>
        <taxon>Betaproteobacteria</taxon>
        <taxon>Burkholderiales</taxon>
        <taxon>Oxalobacteraceae</taxon>
        <taxon>Telluria group</taxon>
        <taxon>Rugamonas</taxon>
    </lineage>
</organism>
<keyword evidence="2" id="KW-0732">Signal</keyword>
<reference evidence="3 4" key="1">
    <citation type="submission" date="2020-07" db="EMBL/GenBank/DDBJ databases">
        <title>Novel species isolated from subtropical streams in China.</title>
        <authorList>
            <person name="Lu H."/>
        </authorList>
    </citation>
    <scope>NUCLEOTIDE SEQUENCE [LARGE SCALE GENOMIC DNA]</scope>
    <source>
        <strain evidence="3 4">FT3S</strain>
    </source>
</reference>
<feature type="chain" id="PRO_5030824659" evidence="2">
    <location>
        <begin position="22"/>
        <end position="86"/>
    </location>
</feature>
<keyword evidence="4" id="KW-1185">Reference proteome</keyword>
<evidence type="ECO:0000256" key="2">
    <source>
        <dbReference type="SAM" id="SignalP"/>
    </source>
</evidence>
<feature type="region of interest" description="Disordered" evidence="1">
    <location>
        <begin position="61"/>
        <end position="86"/>
    </location>
</feature>
<name>A0A7W2EJV5_9BURK</name>
<dbReference type="RefSeq" id="WP_182219479.1">
    <property type="nucleotide sequence ID" value="NZ_JACEZS010000016.1"/>
</dbReference>
<feature type="compositionally biased region" description="Low complexity" evidence="1">
    <location>
        <begin position="33"/>
        <end position="46"/>
    </location>
</feature>